<name>A0A5B8RHV1_9ZZZZ</name>
<accession>A0A5B8RHV1</accession>
<dbReference type="PANTHER" id="PTHR16458">
    <property type="entry name" value="GLYCINE N-METHYLTRANSFERASE"/>
    <property type="match status" value="1"/>
</dbReference>
<dbReference type="GO" id="GO:0017174">
    <property type="term" value="F:glycine N-methyltransferase activity"/>
    <property type="evidence" value="ECO:0007669"/>
    <property type="project" value="InterPro"/>
</dbReference>
<dbReference type="GO" id="GO:0046498">
    <property type="term" value="P:S-adenosylhomocysteine metabolic process"/>
    <property type="evidence" value="ECO:0007669"/>
    <property type="project" value="TreeGrafter"/>
</dbReference>
<dbReference type="PANTHER" id="PTHR16458:SF2">
    <property type="entry name" value="GLYCINE N-METHYLTRANSFERASE"/>
    <property type="match status" value="1"/>
</dbReference>
<reference evidence="5" key="1">
    <citation type="submission" date="2019-06" db="EMBL/GenBank/DDBJ databases">
        <authorList>
            <person name="Murdoch R.W."/>
            <person name="Fathepure B."/>
        </authorList>
    </citation>
    <scope>NUCLEOTIDE SEQUENCE</scope>
</reference>
<dbReference type="AlphaFoldDB" id="A0A5B8RHV1"/>
<dbReference type="GO" id="GO:0006111">
    <property type="term" value="P:regulation of gluconeogenesis"/>
    <property type="evidence" value="ECO:0007669"/>
    <property type="project" value="TreeGrafter"/>
</dbReference>
<keyword evidence="3" id="KW-0949">S-adenosyl-L-methionine</keyword>
<keyword evidence="2 5" id="KW-0808">Transferase</keyword>
<gene>
    <name evidence="5" type="ORF">KBTEX_03952</name>
</gene>
<dbReference type="PROSITE" id="PS51600">
    <property type="entry name" value="SAM_GNMT"/>
    <property type="match status" value="1"/>
</dbReference>
<dbReference type="GO" id="GO:1901052">
    <property type="term" value="P:sarcosine metabolic process"/>
    <property type="evidence" value="ECO:0007669"/>
    <property type="project" value="TreeGrafter"/>
</dbReference>
<protein>
    <submittedName>
        <fullName evidence="5">Glycine/sarcosine N-methyltransferase</fullName>
        <ecNumber evidence="5">2.1.1.156</ecNumber>
    </submittedName>
</protein>
<dbReference type="Pfam" id="PF13649">
    <property type="entry name" value="Methyltransf_25"/>
    <property type="match status" value="1"/>
</dbReference>
<dbReference type="GO" id="GO:0051289">
    <property type="term" value="P:protein homotetramerization"/>
    <property type="evidence" value="ECO:0007669"/>
    <property type="project" value="TreeGrafter"/>
</dbReference>
<dbReference type="Gene3D" id="3.40.50.150">
    <property type="entry name" value="Vaccinia Virus protein VP39"/>
    <property type="match status" value="1"/>
</dbReference>
<dbReference type="GO" id="GO:0016594">
    <property type="term" value="F:glycine binding"/>
    <property type="evidence" value="ECO:0007669"/>
    <property type="project" value="TreeGrafter"/>
</dbReference>
<dbReference type="GO" id="GO:0032259">
    <property type="term" value="P:methylation"/>
    <property type="evidence" value="ECO:0007669"/>
    <property type="project" value="UniProtKB-KW"/>
</dbReference>
<organism evidence="5">
    <name type="scientific">uncultured organism</name>
    <dbReference type="NCBI Taxonomy" id="155900"/>
    <lineage>
        <taxon>unclassified sequences</taxon>
        <taxon>environmental samples</taxon>
    </lineage>
</organism>
<evidence type="ECO:0000259" key="4">
    <source>
        <dbReference type="Pfam" id="PF13649"/>
    </source>
</evidence>
<evidence type="ECO:0000256" key="3">
    <source>
        <dbReference type="ARBA" id="ARBA00022691"/>
    </source>
</evidence>
<sequence length="195" mass="22267">MNAVSLARAGFNVTAADGSENMIAKTRENAKDYGVSFVDSKVVDWLSLDKTLGTERYDAVVCLGNSFTHLFDHEERRDALQAILAVLRPGGMLVMDQRNYDTMLDEGYSSKHEYCYTGDGVDVGPAELNRRLAKFEYRFPDGATFQLNMYPLRQDYLTHLLEDAGFINVERFGDLQRPYDRRNVDFVQQVAFRPR</sequence>
<dbReference type="GO" id="GO:0042802">
    <property type="term" value="F:identical protein binding"/>
    <property type="evidence" value="ECO:0007669"/>
    <property type="project" value="TreeGrafter"/>
</dbReference>
<evidence type="ECO:0000313" key="5">
    <source>
        <dbReference type="EMBL" id="QEA07593.1"/>
    </source>
</evidence>
<dbReference type="GO" id="GO:1904047">
    <property type="term" value="F:S-adenosyl-L-methionine binding"/>
    <property type="evidence" value="ECO:0007669"/>
    <property type="project" value="TreeGrafter"/>
</dbReference>
<dbReference type="EC" id="2.1.1.156" evidence="5"/>
<feature type="domain" description="Methyltransferase" evidence="4">
    <location>
        <begin position="3"/>
        <end position="91"/>
    </location>
</feature>
<dbReference type="SUPFAM" id="SSF53335">
    <property type="entry name" value="S-adenosyl-L-methionine-dependent methyltransferases"/>
    <property type="match status" value="1"/>
</dbReference>
<dbReference type="InterPro" id="IPR041698">
    <property type="entry name" value="Methyltransf_25"/>
</dbReference>
<dbReference type="InterPro" id="IPR014369">
    <property type="entry name" value="Gly/Sar_N_MeTrfase"/>
</dbReference>
<proteinExistence type="predicted"/>
<dbReference type="GO" id="GO:0006730">
    <property type="term" value="P:one-carbon metabolic process"/>
    <property type="evidence" value="ECO:0007669"/>
    <property type="project" value="TreeGrafter"/>
</dbReference>
<dbReference type="InterPro" id="IPR029063">
    <property type="entry name" value="SAM-dependent_MTases_sf"/>
</dbReference>
<evidence type="ECO:0000256" key="2">
    <source>
        <dbReference type="ARBA" id="ARBA00022679"/>
    </source>
</evidence>
<dbReference type="CDD" id="cd02440">
    <property type="entry name" value="AdoMet_MTases"/>
    <property type="match status" value="1"/>
</dbReference>
<keyword evidence="1 5" id="KW-0489">Methyltransferase</keyword>
<evidence type="ECO:0000256" key="1">
    <source>
        <dbReference type="ARBA" id="ARBA00022603"/>
    </source>
</evidence>
<dbReference type="EMBL" id="MN079291">
    <property type="protein sequence ID" value="QEA07593.1"/>
    <property type="molecule type" value="Genomic_DNA"/>
</dbReference>
<dbReference type="GO" id="GO:0046500">
    <property type="term" value="P:S-adenosylmethionine metabolic process"/>
    <property type="evidence" value="ECO:0007669"/>
    <property type="project" value="TreeGrafter"/>
</dbReference>